<evidence type="ECO:0000256" key="3">
    <source>
        <dbReference type="ARBA" id="ARBA00022692"/>
    </source>
</evidence>
<dbReference type="PIRSF" id="PIRSF037232">
    <property type="entry name" value="Tricalbin"/>
    <property type="match status" value="1"/>
</dbReference>
<sequence length="1207" mass="135022">MTTVANPTNIDISDNTDGIEDIVKQIKNSSSDSVLKNGQKDNSPPSGLSRTKTSINISEEKVANISASEEKGSRQRKEASYVGWKQIGGWEESDALTAEDELLDLNKETPLDNFIPDKFYGDWYHSVAIFAIGGILSFTIGYFKLPLSITFFVIIVSSVFYRISVKTYRASIRDLVQREFTVQNIDDDYESMEWVNNFLDKFWPKIEPNVSQMVVAQVNDLLATNEQIPAFIKALWIDQFTLGVKPPRIDLVKTFQNTDNDVVVMDWGVSFTPHDLTDLNAKQMKNFINQKCVIKAKLFGLTLPVSVSDIAFKATARISLKLMTPFPHVETANVQLLEVPDIDFYALLFGDSIFNTEVLAIPGLMTMIQKMAKKYMAPMLLPPFSLQFNIPQLLSGSALSIGVLEVTVKNAKNIRRASTLVGDSIDPYLMFEINGKKTGKTRIVRDTLNPVWNETLYILLGTFTDPLSITLWDKREKLKDKVLGRIEYNLNSLHDAHFQRNINVNFLRNSRSVGELNLDLHFYPTLTPKVLPDGTEEGSPDLNTGISKIVIEEAYGLDKPGNKVCAYVEVYSAGELLFSTDKAEGIDVIKWNKSYESVIMDRRKTKYKIVVKNSKNGEVISSTLQSLNDLIDRTEIDRKRIPLNNCKGQLKITVYWKPVAMDLGSSAIAYTPPIGVVRIFINKAWDLKNLETIGKIDPYVNVLVNGVPKGRTPEIEQTLSPVWNTAIYVAVTSPNQRITLDCMDVETADTDRSVGKVDLKVLDLFQKDENDKYMKIINDEPITSRLITKKGIKGSIRYSTSFYPALPVLTLEEIEDLDQIKEKKKKLLEKKFLTDEAQMTAEQKEKFKNQENAIQDMEEMYGNKEQLDLSQLISYNSGVLSISVLDGELPIPGLYVQAFFDANGYARFTSPKISTRTIKTGWTGDVMIKELEWSITTLRVTKHKNNNKVEECLCEVTIPTIELVKNCFYRPSFLNLAGAHTAKLMIQTSWFPIDTDTLPESDLIVNTGDLTITVKGAENLISADNNGFSDPYVKLYLNDEEDCFFKSKTQKKQLNPTWNETTTIVLDNRVNEKLRIKVMDWDAGNFNDLIGTGVISLSDVKPSGVTNMDVPITDPDGGDGGVLHLSFEFDPKYALTIKKKETKVGDFASKSLGTGLRVGTTVVGAGLGTGLKAGSTVVDTFGSVGKFGIGLFGKKKNKHDASFEPEV</sequence>
<dbReference type="EMBL" id="HE612858">
    <property type="protein sequence ID" value="CCE62444.1"/>
    <property type="molecule type" value="Genomic_DNA"/>
</dbReference>
<dbReference type="InterPro" id="IPR037756">
    <property type="entry name" value="C2D_Tricalbin"/>
</dbReference>
<dbReference type="OMA" id="GWTGDVM"/>
<keyword evidence="3 11" id="KW-0812">Transmembrane</keyword>
<dbReference type="CDD" id="cd04044">
    <property type="entry name" value="C2A_Tricalbin-like"/>
    <property type="match status" value="1"/>
</dbReference>
<reference evidence="14 15" key="1">
    <citation type="journal article" date="2011" name="Proc. Natl. Acad. Sci. U.S.A.">
        <title>Evolutionary erosion of yeast sex chromosomes by mating-type switching accidents.</title>
        <authorList>
            <person name="Gordon J.L."/>
            <person name="Armisen D."/>
            <person name="Proux-Wera E."/>
            <person name="Oheigeartaigh S.S."/>
            <person name="Byrne K.P."/>
            <person name="Wolfe K.H."/>
        </authorList>
    </citation>
    <scope>NUCLEOTIDE SEQUENCE [LARGE SCALE GENOMIC DNA]</scope>
    <source>
        <strain evidence="15">ATCC 24235 / CBS 4417 / NBRC 1672 / NRRL Y-8282 / UCD 70-5</strain>
    </source>
</reference>
<dbReference type="GO" id="GO:0032541">
    <property type="term" value="C:cortical endoplasmic reticulum"/>
    <property type="evidence" value="ECO:0007669"/>
    <property type="project" value="EnsemblFungi"/>
</dbReference>
<dbReference type="GO" id="GO:0016020">
    <property type="term" value="C:membrane"/>
    <property type="evidence" value="ECO:0007669"/>
    <property type="project" value="UniProtKB-SubCell"/>
</dbReference>
<dbReference type="GeneID" id="11533632"/>
<dbReference type="GO" id="GO:0055091">
    <property type="term" value="P:phospholipid homeostasis"/>
    <property type="evidence" value="ECO:0007669"/>
    <property type="project" value="EnsemblFungi"/>
</dbReference>
<evidence type="ECO:0008006" key="16">
    <source>
        <dbReference type="Google" id="ProtNLM"/>
    </source>
</evidence>
<keyword evidence="9" id="KW-0175">Coiled coil</keyword>
<evidence type="ECO:0000313" key="14">
    <source>
        <dbReference type="EMBL" id="CCE62444.1"/>
    </source>
</evidence>
<organism evidence="14 15">
    <name type="scientific">Tetrapisispora phaffii (strain ATCC 24235 / CBS 4417 / NBRC 1672 / NRRL Y-8282 / UCD 70-5)</name>
    <name type="common">Yeast</name>
    <name type="synonym">Fabospora phaffii</name>
    <dbReference type="NCBI Taxonomy" id="1071381"/>
    <lineage>
        <taxon>Eukaryota</taxon>
        <taxon>Fungi</taxon>
        <taxon>Dikarya</taxon>
        <taxon>Ascomycota</taxon>
        <taxon>Saccharomycotina</taxon>
        <taxon>Saccharomycetes</taxon>
        <taxon>Saccharomycetales</taxon>
        <taxon>Saccharomycetaceae</taxon>
        <taxon>Tetrapisispora</taxon>
    </lineage>
</organism>
<evidence type="ECO:0000256" key="1">
    <source>
        <dbReference type="ARBA" id="ARBA00004370"/>
    </source>
</evidence>
<dbReference type="GO" id="GO:0060304">
    <property type="term" value="P:regulation of phosphatidylinositol dephosphorylation"/>
    <property type="evidence" value="ECO:0007669"/>
    <property type="project" value="EnsemblFungi"/>
</dbReference>
<evidence type="ECO:0000259" key="13">
    <source>
        <dbReference type="PROSITE" id="PS51847"/>
    </source>
</evidence>
<dbReference type="InterPro" id="IPR037762">
    <property type="entry name" value="C2C_Tricalbin"/>
</dbReference>
<dbReference type="PROSITE" id="PS50004">
    <property type="entry name" value="C2"/>
    <property type="match status" value="3"/>
</dbReference>
<comment type="subcellular location">
    <subcellularLocation>
        <location evidence="1">Membrane</location>
    </subcellularLocation>
</comment>
<dbReference type="PROSITE" id="PS51847">
    <property type="entry name" value="SMP"/>
    <property type="match status" value="1"/>
</dbReference>
<dbReference type="HOGENOM" id="CLU_001661_1_1_1"/>
<dbReference type="GO" id="GO:0090158">
    <property type="term" value="P:endoplasmic reticulum membrane organization"/>
    <property type="evidence" value="ECO:0007669"/>
    <property type="project" value="EnsemblFungi"/>
</dbReference>
<keyword evidence="15" id="KW-1185">Reference proteome</keyword>
<feature type="domain" description="C2" evidence="12">
    <location>
        <begin position="382"/>
        <end position="503"/>
    </location>
</feature>
<evidence type="ECO:0000256" key="2">
    <source>
        <dbReference type="ARBA" id="ARBA00022448"/>
    </source>
</evidence>
<dbReference type="InterPro" id="IPR031468">
    <property type="entry name" value="SMP_LBD"/>
</dbReference>
<dbReference type="OrthoDB" id="1029639at2759"/>
<dbReference type="CDD" id="cd21678">
    <property type="entry name" value="SMP_TCB"/>
    <property type="match status" value="1"/>
</dbReference>
<dbReference type="STRING" id="1071381.G8BRR8"/>
<dbReference type="PANTHER" id="PTHR46980:SF2">
    <property type="entry name" value="TRICALBIN-1-RELATED"/>
    <property type="match status" value="1"/>
</dbReference>
<dbReference type="GO" id="GO:0008289">
    <property type="term" value="F:lipid binding"/>
    <property type="evidence" value="ECO:0007669"/>
    <property type="project" value="UniProtKB-KW"/>
</dbReference>
<dbReference type="InterPro" id="IPR052455">
    <property type="entry name" value="Tricalbin_domain"/>
</dbReference>
<dbReference type="GO" id="GO:0061817">
    <property type="term" value="P:endoplasmic reticulum-plasma membrane tethering"/>
    <property type="evidence" value="ECO:0007669"/>
    <property type="project" value="InterPro"/>
</dbReference>
<dbReference type="KEGG" id="tpf:TPHA_0C02910"/>
<dbReference type="eggNOG" id="KOG1012">
    <property type="taxonomic scope" value="Eukaryota"/>
</dbReference>
<dbReference type="SMART" id="SM00239">
    <property type="entry name" value="C2"/>
    <property type="match status" value="4"/>
</dbReference>
<dbReference type="Pfam" id="PF25669">
    <property type="entry name" value="SMP_MUG190-like"/>
    <property type="match status" value="1"/>
</dbReference>
<feature type="domain" description="C2" evidence="12">
    <location>
        <begin position="662"/>
        <end position="774"/>
    </location>
</feature>
<evidence type="ECO:0000256" key="5">
    <source>
        <dbReference type="ARBA" id="ARBA00022989"/>
    </source>
</evidence>
<accession>G8BRR8</accession>
<evidence type="ECO:0000256" key="7">
    <source>
        <dbReference type="ARBA" id="ARBA00023121"/>
    </source>
</evidence>
<dbReference type="InterPro" id="IPR056910">
    <property type="entry name" value="TCB1-3_C2"/>
</dbReference>
<dbReference type="GO" id="GO:0005933">
    <property type="term" value="C:cellular bud"/>
    <property type="evidence" value="ECO:0007669"/>
    <property type="project" value="EnsemblFungi"/>
</dbReference>
<evidence type="ECO:0000256" key="4">
    <source>
        <dbReference type="ARBA" id="ARBA00022737"/>
    </source>
</evidence>
<dbReference type="InterPro" id="IPR035892">
    <property type="entry name" value="C2_domain_sf"/>
</dbReference>
<dbReference type="InterPro" id="IPR017147">
    <property type="entry name" value="Tricalbin"/>
</dbReference>
<dbReference type="Gene3D" id="2.60.40.150">
    <property type="entry name" value="C2 domain"/>
    <property type="match status" value="3"/>
</dbReference>
<feature type="domain" description="SMP-LTD" evidence="13">
    <location>
        <begin position="188"/>
        <end position="391"/>
    </location>
</feature>
<dbReference type="CDD" id="cd04040">
    <property type="entry name" value="C2D_Tricalbin-like"/>
    <property type="match status" value="1"/>
</dbReference>
<evidence type="ECO:0000256" key="11">
    <source>
        <dbReference type="SAM" id="Phobius"/>
    </source>
</evidence>
<name>G8BRR8_TETPH</name>
<evidence type="ECO:0000256" key="6">
    <source>
        <dbReference type="ARBA" id="ARBA00023055"/>
    </source>
</evidence>
<dbReference type="PRINTS" id="PR00360">
    <property type="entry name" value="C2DOMAIN"/>
</dbReference>
<dbReference type="GO" id="GO:0035621">
    <property type="term" value="P:ER to Golgi ceramide transport"/>
    <property type="evidence" value="ECO:0007669"/>
    <property type="project" value="EnsemblFungi"/>
</dbReference>
<dbReference type="Pfam" id="PF24920">
    <property type="entry name" value="C2_TCB1"/>
    <property type="match status" value="1"/>
</dbReference>
<keyword evidence="2" id="KW-0813">Transport</keyword>
<keyword evidence="7" id="KW-0446">Lipid-binding</keyword>
<dbReference type="AlphaFoldDB" id="G8BRR8"/>
<feature type="coiled-coil region" evidence="9">
    <location>
        <begin position="811"/>
        <end position="867"/>
    </location>
</feature>
<dbReference type="Proteomes" id="UP000005666">
    <property type="component" value="Chromosome 3"/>
</dbReference>
<evidence type="ECO:0000256" key="8">
    <source>
        <dbReference type="ARBA" id="ARBA00023136"/>
    </source>
</evidence>
<keyword evidence="8 11" id="KW-0472">Membrane</keyword>
<evidence type="ECO:0000256" key="9">
    <source>
        <dbReference type="SAM" id="Coils"/>
    </source>
</evidence>
<dbReference type="RefSeq" id="XP_003684878.1">
    <property type="nucleotide sequence ID" value="XM_003684830.1"/>
</dbReference>
<evidence type="ECO:0000313" key="15">
    <source>
        <dbReference type="Proteomes" id="UP000005666"/>
    </source>
</evidence>
<evidence type="ECO:0000256" key="10">
    <source>
        <dbReference type="SAM" id="MobiDB-lite"/>
    </source>
</evidence>
<dbReference type="InterPro" id="IPR000008">
    <property type="entry name" value="C2_dom"/>
</dbReference>
<dbReference type="FunFam" id="2.60.40.150:FF:000217">
    <property type="entry name" value="Tcb1p"/>
    <property type="match status" value="1"/>
</dbReference>
<dbReference type="InterPro" id="IPR037761">
    <property type="entry name" value="C2A_Tricalbin"/>
</dbReference>
<evidence type="ECO:0000259" key="12">
    <source>
        <dbReference type="PROSITE" id="PS50004"/>
    </source>
</evidence>
<protein>
    <recommendedName>
        <fullName evidence="16">Tricalbin</fullName>
    </recommendedName>
</protein>
<gene>
    <name evidence="14" type="primary">TPHA0C02910</name>
    <name evidence="14" type="ordered locus">TPHA_0C02910</name>
</gene>
<dbReference type="CDD" id="cd04045">
    <property type="entry name" value="C2C_Tricalbin-like"/>
    <property type="match status" value="1"/>
</dbReference>
<proteinExistence type="predicted"/>
<keyword evidence="5 11" id="KW-1133">Transmembrane helix</keyword>
<keyword evidence="4" id="KW-0677">Repeat</keyword>
<keyword evidence="6" id="KW-0445">Lipid transport</keyword>
<dbReference type="Pfam" id="PF00168">
    <property type="entry name" value="C2"/>
    <property type="match status" value="3"/>
</dbReference>
<dbReference type="PANTHER" id="PTHR46980">
    <property type="entry name" value="TRICALBIN-1-RELATED"/>
    <property type="match status" value="1"/>
</dbReference>
<dbReference type="SUPFAM" id="SSF49562">
    <property type="entry name" value="C2 domain (Calcium/lipid-binding domain, CaLB)"/>
    <property type="match status" value="3"/>
</dbReference>
<dbReference type="FunFam" id="2.60.40.150:FF:000226">
    <property type="entry name" value="Tcb1p"/>
    <property type="match status" value="1"/>
</dbReference>
<feature type="domain" description="C2" evidence="12">
    <location>
        <begin position="990"/>
        <end position="1110"/>
    </location>
</feature>
<feature type="region of interest" description="Disordered" evidence="10">
    <location>
        <begin position="28"/>
        <end position="53"/>
    </location>
</feature>
<feature type="transmembrane region" description="Helical" evidence="11">
    <location>
        <begin position="123"/>
        <end position="143"/>
    </location>
</feature>